<dbReference type="InterPro" id="IPR003141">
    <property type="entry name" value="Pol/His_phosphatase_N"/>
</dbReference>
<dbReference type="AlphaFoldDB" id="A0A1F5VDX9"/>
<comment type="catalytic activity">
    <reaction evidence="21">
        <text>DNA(n) + a 2'-deoxyribonucleoside 5'-triphosphate = DNA(n+1) + diphosphate</text>
        <dbReference type="Rhea" id="RHEA:22508"/>
        <dbReference type="Rhea" id="RHEA-COMP:17339"/>
        <dbReference type="Rhea" id="RHEA-COMP:17340"/>
        <dbReference type="ChEBI" id="CHEBI:33019"/>
        <dbReference type="ChEBI" id="CHEBI:61560"/>
        <dbReference type="ChEBI" id="CHEBI:173112"/>
        <dbReference type="EC" id="2.7.7.7"/>
    </reaction>
</comment>
<evidence type="ECO:0000259" key="23">
    <source>
        <dbReference type="SMART" id="SM00481"/>
    </source>
</evidence>
<feature type="domain" description="Polymerase/histidinol phosphatase N-terminal" evidence="23">
    <location>
        <begin position="336"/>
        <end position="415"/>
    </location>
</feature>
<dbReference type="GO" id="GO:0006281">
    <property type="term" value="P:DNA repair"/>
    <property type="evidence" value="ECO:0007669"/>
    <property type="project" value="UniProtKB-KW"/>
</dbReference>
<evidence type="ECO:0000256" key="14">
    <source>
        <dbReference type="ARBA" id="ARBA00023053"/>
    </source>
</evidence>
<dbReference type="InterPro" id="IPR027421">
    <property type="entry name" value="DNA_pol_lamdba_lyase_dom_sf"/>
</dbReference>
<dbReference type="PIRSF" id="PIRSF005047">
    <property type="entry name" value="UCP005047_YshC"/>
    <property type="match status" value="1"/>
</dbReference>
<evidence type="ECO:0000256" key="21">
    <source>
        <dbReference type="ARBA" id="ARBA00049244"/>
    </source>
</evidence>
<feature type="domain" description="Helix-hairpin-helix DNA-binding motif class 1" evidence="22">
    <location>
        <begin position="91"/>
        <end position="110"/>
    </location>
</feature>
<evidence type="ECO:0000256" key="3">
    <source>
        <dbReference type="ARBA" id="ARBA00012417"/>
    </source>
</evidence>
<dbReference type="CDD" id="cd07436">
    <property type="entry name" value="PHP_PolX"/>
    <property type="match status" value="1"/>
</dbReference>
<dbReference type="InterPro" id="IPR029398">
    <property type="entry name" value="PolB_thumb"/>
</dbReference>
<evidence type="ECO:0000259" key="24">
    <source>
        <dbReference type="SMART" id="SM00483"/>
    </source>
</evidence>
<dbReference type="GO" id="GO:0005829">
    <property type="term" value="C:cytosol"/>
    <property type="evidence" value="ECO:0007669"/>
    <property type="project" value="TreeGrafter"/>
</dbReference>
<evidence type="ECO:0000256" key="9">
    <source>
        <dbReference type="ARBA" id="ARBA00022695"/>
    </source>
</evidence>
<accession>A0A1F5VDX9</accession>
<keyword evidence="7" id="KW-0237">DNA synthesis</keyword>
<dbReference type="SMART" id="SM00481">
    <property type="entry name" value="POLIIIAc"/>
    <property type="match status" value="1"/>
</dbReference>
<dbReference type="STRING" id="1817863.A2Y62_02950"/>
<comment type="function">
    <text evidence="20">Repair polymerase that plays a key role in base-excision repair. During this process, the damaged base is excised by specific DNA glycosylases, the DNA backbone is nicked at the abasic site by an apurinic/apyrimidic (AP) endonuclease, and POLB removes 5'-deoxyribose-phosphate from the preincised AP site acting as a 5'-deoxyribose-phosphate lyase (5'-dRP lyase); through its DNA polymerase activity, it adds one nucleotide to the 3' end of the arising single-nucleotide gap. Conducts 'gap-filling' DNA synthesis in a stepwise distributive fashion rather than in a processive fashion as for other DNA polymerases. It is also able to cleave sugar-phosphate bonds 3' to an intact AP site, acting as an AP lyase.</text>
</comment>
<evidence type="ECO:0000256" key="13">
    <source>
        <dbReference type="ARBA" id="ARBA00022932"/>
    </source>
</evidence>
<dbReference type="InterPro" id="IPR004013">
    <property type="entry name" value="PHP_dom"/>
</dbReference>
<comment type="cofactor">
    <cofactor evidence="1">
        <name>Mg(2+)</name>
        <dbReference type="ChEBI" id="CHEBI:18420"/>
    </cofactor>
</comment>
<keyword evidence="14" id="KW-0915">Sodium</keyword>
<comment type="subcellular location">
    <subcellularLocation>
        <location evidence="2">Cytoplasm</location>
    </subcellularLocation>
</comment>
<dbReference type="SMART" id="SM00278">
    <property type="entry name" value="HhH1"/>
    <property type="match status" value="2"/>
</dbReference>
<dbReference type="Gene3D" id="3.30.460.10">
    <property type="entry name" value="Beta Polymerase, domain 2"/>
    <property type="match status" value="1"/>
</dbReference>
<dbReference type="Pfam" id="PF14716">
    <property type="entry name" value="HHH_8"/>
    <property type="match status" value="1"/>
</dbReference>
<proteinExistence type="predicted"/>
<dbReference type="InterPro" id="IPR050243">
    <property type="entry name" value="PHP_phosphatase"/>
</dbReference>
<dbReference type="Pfam" id="PF14791">
    <property type="entry name" value="DNA_pol_B_thumb"/>
    <property type="match status" value="1"/>
</dbReference>
<dbReference type="CDD" id="cd00141">
    <property type="entry name" value="NT_POLXc"/>
    <property type="match status" value="1"/>
</dbReference>
<comment type="caution">
    <text evidence="25">The sequence shown here is derived from an EMBL/GenBank/DDBJ whole genome shotgun (WGS) entry which is preliminary data.</text>
</comment>
<dbReference type="InterPro" id="IPR003583">
    <property type="entry name" value="Hlx-hairpin-Hlx_DNA-bd_motif"/>
</dbReference>
<dbReference type="GO" id="GO:0003677">
    <property type="term" value="F:DNA binding"/>
    <property type="evidence" value="ECO:0007669"/>
    <property type="project" value="InterPro"/>
</dbReference>
<dbReference type="SUPFAM" id="SSF89550">
    <property type="entry name" value="PHP domain-like"/>
    <property type="match status" value="1"/>
</dbReference>
<evidence type="ECO:0000256" key="12">
    <source>
        <dbReference type="ARBA" id="ARBA00022843"/>
    </source>
</evidence>
<evidence type="ECO:0000259" key="22">
    <source>
        <dbReference type="SMART" id="SM00278"/>
    </source>
</evidence>
<evidence type="ECO:0000256" key="11">
    <source>
        <dbReference type="ARBA" id="ARBA00022763"/>
    </source>
</evidence>
<sequence>MDNKEIAHKFEEIAKLLELQGENPFKVNAYFNAARTIEALPEDLKHYFEENKLQTLKGIGKSIAEKIEELFRSGTIEMLETLKSETPPGLLEMLRIPGLGPKKILALYKHLHIATVKELEYACLENRLVLLDGFGQKTQEKIQHGITMLALYKDKHLLNEMYPLAHAIVQFLLKNSQLRDAAIAGSLRRYKELVKDIDIVVSTTQPAEIASYCLTCPYSTEIIEQGENICSFYAKGIRVDIKIVKTEQFASALMHFTGSKEHNVELRRIAKQRGYKINEYGIFKSEKPESVNSEEEFYAFFDMQYIPPELRENFGEVELAMEHNLPRLVSRDDVLGFLHVHSNWSDGIPSIEDMAKEAQRLGYHYIGIADHSKSAAYAGGLTEKRVAEQIKIIDELNAKLKHFTVLKGIEVDILKDGSIDLDDSILKELDFVIASVHSHFHMTEEEMTKRVLAALNNRYVDMIGHPTGRLLLGREPFKINMDAVIEETKKLGKVLELNANAHRLDIDWRNMHKFRGEDLLVSINPDAHHLDGITDMEYGIGIARKGWCQPANIINTLTAEQLLSFLKQRKK</sequence>
<dbReference type="NCBIfam" id="NF006375">
    <property type="entry name" value="PRK08609.1"/>
    <property type="match status" value="1"/>
</dbReference>
<evidence type="ECO:0000256" key="7">
    <source>
        <dbReference type="ARBA" id="ARBA00022634"/>
    </source>
</evidence>
<evidence type="ECO:0000256" key="5">
    <source>
        <dbReference type="ARBA" id="ARBA00020020"/>
    </source>
</evidence>
<keyword evidence="9" id="KW-0548">Nucleotidyltransferase</keyword>
<dbReference type="InterPro" id="IPR016195">
    <property type="entry name" value="Pol/histidinol_Pase-like"/>
</dbReference>
<evidence type="ECO:0000256" key="16">
    <source>
        <dbReference type="ARBA" id="ARBA00035717"/>
    </source>
</evidence>
<keyword evidence="8" id="KW-0808">Transferase</keyword>
<dbReference type="FunFam" id="3.20.20.140:FF:000047">
    <property type="entry name" value="PHP domain-containing protein"/>
    <property type="match status" value="1"/>
</dbReference>
<comment type="catalytic activity">
    <reaction evidence="18">
        <text>2'-deoxyribonucleotide-(2'-deoxyribose 5'-phosphate)-2'-deoxyribonucleotide-DNA = a 3'-end 2'-deoxyribonucleotide-(2,3-dehydro-2,3-deoxyribose 5'-phosphate)-DNA + a 5'-end 5'-phospho-2'-deoxyribonucleoside-DNA + H(+)</text>
        <dbReference type="Rhea" id="RHEA:66592"/>
        <dbReference type="Rhea" id="RHEA-COMP:13180"/>
        <dbReference type="Rhea" id="RHEA-COMP:16897"/>
        <dbReference type="Rhea" id="RHEA-COMP:17067"/>
        <dbReference type="ChEBI" id="CHEBI:15378"/>
        <dbReference type="ChEBI" id="CHEBI:136412"/>
        <dbReference type="ChEBI" id="CHEBI:157695"/>
        <dbReference type="ChEBI" id="CHEBI:167181"/>
        <dbReference type="EC" id="4.2.99.18"/>
    </reaction>
</comment>
<dbReference type="InterPro" id="IPR043519">
    <property type="entry name" value="NT_sf"/>
</dbReference>
<evidence type="ECO:0000256" key="20">
    <source>
        <dbReference type="ARBA" id="ARBA00045548"/>
    </source>
</evidence>
<comment type="catalytic activity">
    <reaction evidence="19">
        <text>a 5'-end 2'-deoxyribose-2'-deoxyribonucleotide-DNA = (2E,4S)-4-hydroxypenten-2-al-5-phosphate + a 5'-end 5'-phospho-2'-deoxyribonucleoside-DNA + H(+)</text>
        <dbReference type="Rhea" id="RHEA:76255"/>
        <dbReference type="Rhea" id="RHEA-COMP:13180"/>
        <dbReference type="Rhea" id="RHEA-COMP:18657"/>
        <dbReference type="ChEBI" id="CHEBI:15378"/>
        <dbReference type="ChEBI" id="CHEBI:136412"/>
        <dbReference type="ChEBI" id="CHEBI:195194"/>
        <dbReference type="ChEBI" id="CHEBI:195195"/>
    </reaction>
</comment>
<dbReference type="GO" id="GO:0042578">
    <property type="term" value="F:phosphoric ester hydrolase activity"/>
    <property type="evidence" value="ECO:0007669"/>
    <property type="project" value="TreeGrafter"/>
</dbReference>
<dbReference type="GO" id="GO:0008270">
    <property type="term" value="F:zinc ion binding"/>
    <property type="evidence" value="ECO:0007669"/>
    <property type="project" value="TreeGrafter"/>
</dbReference>
<evidence type="ECO:0000256" key="2">
    <source>
        <dbReference type="ARBA" id="ARBA00004496"/>
    </source>
</evidence>
<dbReference type="EC" id="4.2.99.18" evidence="4"/>
<evidence type="ECO:0000256" key="6">
    <source>
        <dbReference type="ARBA" id="ARBA00022481"/>
    </source>
</evidence>
<dbReference type="Gene3D" id="1.10.150.20">
    <property type="entry name" value="5' to 3' exonuclease, C-terminal subdomain"/>
    <property type="match status" value="1"/>
</dbReference>
<evidence type="ECO:0000256" key="17">
    <source>
        <dbReference type="ARBA" id="ARBA00035726"/>
    </source>
</evidence>
<keyword evidence="12" id="KW-0832">Ubl conjugation</keyword>
<reference evidence="25 26" key="1">
    <citation type="journal article" date="2016" name="Nat. Commun.">
        <title>Thousands of microbial genomes shed light on interconnected biogeochemical processes in an aquifer system.</title>
        <authorList>
            <person name="Anantharaman K."/>
            <person name="Brown C.T."/>
            <person name="Hug L.A."/>
            <person name="Sharon I."/>
            <person name="Castelle C.J."/>
            <person name="Probst A.J."/>
            <person name="Thomas B.C."/>
            <person name="Singh A."/>
            <person name="Wilkins M.J."/>
            <person name="Karaoz U."/>
            <person name="Brodie E.L."/>
            <person name="Williams K.H."/>
            <person name="Hubbard S.S."/>
            <person name="Banfield J.F."/>
        </authorList>
    </citation>
    <scope>NUCLEOTIDE SEQUENCE [LARGE SCALE GENOMIC DNA]</scope>
</reference>
<dbReference type="InterPro" id="IPR002008">
    <property type="entry name" value="DNA_pol_X_beta-like"/>
</dbReference>
<keyword evidence="10" id="KW-0235">DNA replication</keyword>
<dbReference type="InterPro" id="IPR037160">
    <property type="entry name" value="DNA_Pol_thumb_sf"/>
</dbReference>
<evidence type="ECO:0000256" key="15">
    <source>
        <dbReference type="ARBA" id="ARBA00023204"/>
    </source>
</evidence>
<dbReference type="Proteomes" id="UP000178943">
    <property type="component" value="Unassembled WGS sequence"/>
</dbReference>
<dbReference type="GO" id="GO:0003887">
    <property type="term" value="F:DNA-directed DNA polymerase activity"/>
    <property type="evidence" value="ECO:0007669"/>
    <property type="project" value="UniProtKB-KW"/>
</dbReference>
<dbReference type="PRINTS" id="PR00870">
    <property type="entry name" value="DNAPOLXBETA"/>
</dbReference>
<dbReference type="Pfam" id="PF14520">
    <property type="entry name" value="HHH_5"/>
    <property type="match status" value="1"/>
</dbReference>
<protein>
    <recommendedName>
        <fullName evidence="5">DNA polymerase beta</fullName>
        <ecNumber evidence="3">2.7.7.7</ecNumber>
        <ecNumber evidence="4">4.2.99.18</ecNumber>
    </recommendedName>
    <alternativeName>
        <fullName evidence="16">5'-deoxyribose-phosphate lyase</fullName>
    </alternativeName>
    <alternativeName>
        <fullName evidence="17">AP lyase</fullName>
    </alternativeName>
</protein>
<organism evidence="25 26">
    <name type="scientific">Candidatus Fischerbacteria bacterium RBG_13_37_8</name>
    <dbReference type="NCBI Taxonomy" id="1817863"/>
    <lineage>
        <taxon>Bacteria</taxon>
        <taxon>Candidatus Fischeribacteriota</taxon>
    </lineage>
</organism>
<dbReference type="SMART" id="SM00483">
    <property type="entry name" value="POLXc"/>
    <property type="match status" value="1"/>
</dbReference>
<keyword evidence="6" id="KW-0488">Methylation</keyword>
<dbReference type="EMBL" id="MFGW01000189">
    <property type="protein sequence ID" value="OGF61647.1"/>
    <property type="molecule type" value="Genomic_DNA"/>
</dbReference>
<dbReference type="EC" id="2.7.7.7" evidence="3"/>
<dbReference type="Gene3D" id="1.10.150.110">
    <property type="entry name" value="DNA polymerase beta, N-terminal domain-like"/>
    <property type="match status" value="1"/>
</dbReference>
<dbReference type="PANTHER" id="PTHR36928">
    <property type="entry name" value="PHOSPHATASE YCDX-RELATED"/>
    <property type="match status" value="1"/>
</dbReference>
<evidence type="ECO:0000256" key="19">
    <source>
        <dbReference type="ARBA" id="ARBA00044678"/>
    </source>
</evidence>
<dbReference type="InterPro" id="IPR002054">
    <property type="entry name" value="DNA-dir_DNA_pol_X"/>
</dbReference>
<feature type="domain" description="DNA-directed DNA polymerase X" evidence="24">
    <location>
        <begin position="1"/>
        <end position="312"/>
    </location>
</feature>
<gene>
    <name evidence="25" type="ORF">A2Y62_02950</name>
</gene>
<evidence type="ECO:0000256" key="1">
    <source>
        <dbReference type="ARBA" id="ARBA00001946"/>
    </source>
</evidence>
<evidence type="ECO:0000256" key="8">
    <source>
        <dbReference type="ARBA" id="ARBA00022679"/>
    </source>
</evidence>
<evidence type="ECO:0000256" key="10">
    <source>
        <dbReference type="ARBA" id="ARBA00022705"/>
    </source>
</evidence>
<dbReference type="GO" id="GO:0140078">
    <property type="term" value="F:class I DNA-(apurinic or apyrimidinic site) endonuclease activity"/>
    <property type="evidence" value="ECO:0007669"/>
    <property type="project" value="UniProtKB-EC"/>
</dbReference>
<evidence type="ECO:0000313" key="26">
    <source>
        <dbReference type="Proteomes" id="UP000178943"/>
    </source>
</evidence>
<dbReference type="InterPro" id="IPR047967">
    <property type="entry name" value="PolX_PHP"/>
</dbReference>
<evidence type="ECO:0000256" key="18">
    <source>
        <dbReference type="ARBA" id="ARBA00044632"/>
    </source>
</evidence>
<dbReference type="SUPFAM" id="SSF47802">
    <property type="entry name" value="DNA polymerase beta, N-terminal domain-like"/>
    <property type="match status" value="1"/>
</dbReference>
<dbReference type="InterPro" id="IPR010996">
    <property type="entry name" value="HHH_MUS81"/>
</dbReference>
<feature type="domain" description="Helix-hairpin-helix DNA-binding motif class 1" evidence="22">
    <location>
        <begin position="51"/>
        <end position="70"/>
    </location>
</feature>
<keyword evidence="15" id="KW-0234">DNA repair</keyword>
<evidence type="ECO:0000256" key="4">
    <source>
        <dbReference type="ARBA" id="ARBA00012720"/>
    </source>
</evidence>
<dbReference type="Gene3D" id="3.30.210.10">
    <property type="entry name" value="DNA polymerase, thumb domain"/>
    <property type="match status" value="1"/>
</dbReference>
<dbReference type="SUPFAM" id="SSF81301">
    <property type="entry name" value="Nucleotidyltransferase"/>
    <property type="match status" value="1"/>
</dbReference>
<dbReference type="Gene3D" id="3.20.20.140">
    <property type="entry name" value="Metal-dependent hydrolases"/>
    <property type="match status" value="1"/>
</dbReference>
<keyword evidence="11" id="KW-0227">DNA damage</keyword>
<dbReference type="Pfam" id="PF02811">
    <property type="entry name" value="PHP"/>
    <property type="match status" value="1"/>
</dbReference>
<name>A0A1F5VDX9_9BACT</name>
<keyword evidence="13" id="KW-0239">DNA-directed DNA polymerase</keyword>
<dbReference type="PANTHER" id="PTHR36928:SF1">
    <property type="entry name" value="PHOSPHATASE YCDX-RELATED"/>
    <property type="match status" value="1"/>
</dbReference>
<dbReference type="InterPro" id="IPR022311">
    <property type="entry name" value="PolX-like"/>
</dbReference>
<evidence type="ECO:0000313" key="25">
    <source>
        <dbReference type="EMBL" id="OGF61647.1"/>
    </source>
</evidence>